<name>A0A4Z0NWV0_9HYPH</name>
<protein>
    <submittedName>
        <fullName evidence="1">Uncharacterized protein</fullName>
    </submittedName>
</protein>
<gene>
    <name evidence="1" type="ORF">EU555_06530</name>
</gene>
<dbReference type="Proteomes" id="UP000297535">
    <property type="component" value="Unassembled WGS sequence"/>
</dbReference>
<dbReference type="OrthoDB" id="2987626at2"/>
<organism evidence="1 2">
    <name type="scientific">Methylobacterium nonmethylotrophicum</name>
    <dbReference type="NCBI Taxonomy" id="1141884"/>
    <lineage>
        <taxon>Bacteria</taxon>
        <taxon>Pseudomonadati</taxon>
        <taxon>Pseudomonadota</taxon>
        <taxon>Alphaproteobacteria</taxon>
        <taxon>Hyphomicrobiales</taxon>
        <taxon>Methylobacteriaceae</taxon>
        <taxon>Methylobacterium</taxon>
    </lineage>
</organism>
<accession>A0A4Z0NWV0</accession>
<keyword evidence="2" id="KW-1185">Reference proteome</keyword>
<comment type="caution">
    <text evidence="1">The sequence shown here is derived from an EMBL/GenBank/DDBJ whole genome shotgun (WGS) entry which is preliminary data.</text>
</comment>
<evidence type="ECO:0000313" key="2">
    <source>
        <dbReference type="Proteomes" id="UP000297535"/>
    </source>
</evidence>
<dbReference type="RefSeq" id="WP_135413851.1">
    <property type="nucleotide sequence ID" value="NZ_SRLB01000004.1"/>
</dbReference>
<sequence length="390" mass="41169">MDDRSPGLPGAPSARRIRPEILGKMADVPLRRVSAASAAPALERASSDPCPGAAMALTRAGLPTIAFLEPEEVPSAVAGIGALPAEIRRLCGAALDPSPAALAAAMSALCAAARRNPLKVRRSIEATLAANLPSDTDTHDDFFAIRRASKPDPALYILSLMQALIAFRQDLTETPATVGVPVLSAIETGLLSAVALALGEGPRLSPGRLPVAASAAFADHPARRWIRGHQVFAALSQGLIAAMAALQACRDTPPARREALRHVVTGLDACAAAFRFAADFPDHLYDAQIRPSMGQPHMPRGFSGLLSADHMHLVRTMRDMKGIFEGLRADEPEGHAGVVAALGRVYDSHKLVCATFVGSERSSLLMVGESGRSSVEQLDRFKSMRIRNLG</sequence>
<proteinExistence type="predicted"/>
<evidence type="ECO:0000313" key="1">
    <source>
        <dbReference type="EMBL" id="TGE01248.1"/>
    </source>
</evidence>
<reference evidence="1 2" key="1">
    <citation type="submission" date="2019-04" db="EMBL/GenBank/DDBJ databases">
        <authorList>
            <person name="Feng G."/>
            <person name="Zhu H."/>
        </authorList>
    </citation>
    <scope>NUCLEOTIDE SEQUENCE [LARGE SCALE GENOMIC DNA]</scope>
    <source>
        <strain evidence="1 2">6HR-1</strain>
    </source>
</reference>
<dbReference type="AlphaFoldDB" id="A0A4Z0NWV0"/>
<dbReference type="EMBL" id="SRLB01000004">
    <property type="protein sequence ID" value="TGE01248.1"/>
    <property type="molecule type" value="Genomic_DNA"/>
</dbReference>